<protein>
    <submittedName>
        <fullName evidence="1">Pyruvate kinase, cytosolic isozyme-like</fullName>
    </submittedName>
</protein>
<dbReference type="InterPro" id="IPR036918">
    <property type="entry name" value="Pyrv_Knase_C_sf"/>
</dbReference>
<dbReference type="SUPFAM" id="SSF52935">
    <property type="entry name" value="PK C-terminal domain-like"/>
    <property type="match status" value="1"/>
</dbReference>
<keyword evidence="1" id="KW-0808">Transferase</keyword>
<dbReference type="GO" id="GO:0000287">
    <property type="term" value="F:magnesium ion binding"/>
    <property type="evidence" value="ECO:0007669"/>
    <property type="project" value="InterPro"/>
</dbReference>
<dbReference type="GO" id="GO:0004743">
    <property type="term" value="F:pyruvate kinase activity"/>
    <property type="evidence" value="ECO:0007669"/>
    <property type="project" value="InterPro"/>
</dbReference>
<accession>A0A699KF75</accession>
<dbReference type="InterPro" id="IPR001697">
    <property type="entry name" value="Pyr_Knase"/>
</dbReference>
<keyword evidence="1" id="KW-0670">Pyruvate</keyword>
<dbReference type="GO" id="GO:0016301">
    <property type="term" value="F:kinase activity"/>
    <property type="evidence" value="ECO:0007669"/>
    <property type="project" value="UniProtKB-KW"/>
</dbReference>
<dbReference type="PANTHER" id="PTHR11817">
    <property type="entry name" value="PYRUVATE KINASE"/>
    <property type="match status" value="1"/>
</dbReference>
<comment type="caution">
    <text evidence="1">The sequence shown here is derived from an EMBL/GenBank/DDBJ whole genome shotgun (WGS) entry which is preliminary data.</text>
</comment>
<sequence>MLSGETAAGGAYPKVADKTMAKICMEAESTIDYSVAYKMIIANAPIPISPLKILASSDVRTANTSHASLILVLTRGGNSHRPTKHSLIFPGLVPVLCEGSTKSLSTESTKEALDSGMQHAKTKGLCKEGDAVVALHLIGTSSVIKIVTVK</sequence>
<dbReference type="AlphaFoldDB" id="A0A699KF75"/>
<gene>
    <name evidence="1" type="ORF">Tci_659157</name>
</gene>
<name>A0A699KF75_TANCI</name>
<organism evidence="1">
    <name type="scientific">Tanacetum cinerariifolium</name>
    <name type="common">Dalmatian daisy</name>
    <name type="synonym">Chrysanthemum cinerariifolium</name>
    <dbReference type="NCBI Taxonomy" id="118510"/>
    <lineage>
        <taxon>Eukaryota</taxon>
        <taxon>Viridiplantae</taxon>
        <taxon>Streptophyta</taxon>
        <taxon>Embryophyta</taxon>
        <taxon>Tracheophyta</taxon>
        <taxon>Spermatophyta</taxon>
        <taxon>Magnoliopsida</taxon>
        <taxon>eudicotyledons</taxon>
        <taxon>Gunneridae</taxon>
        <taxon>Pentapetalae</taxon>
        <taxon>asterids</taxon>
        <taxon>campanulids</taxon>
        <taxon>Asterales</taxon>
        <taxon>Asteraceae</taxon>
        <taxon>Asteroideae</taxon>
        <taxon>Anthemideae</taxon>
        <taxon>Anthemidinae</taxon>
        <taxon>Tanacetum</taxon>
    </lineage>
</organism>
<keyword evidence="1" id="KW-0418">Kinase</keyword>
<dbReference type="Gene3D" id="3.40.1380.20">
    <property type="entry name" value="Pyruvate kinase, C-terminal domain"/>
    <property type="match status" value="2"/>
</dbReference>
<dbReference type="GO" id="GO:0030955">
    <property type="term" value="F:potassium ion binding"/>
    <property type="evidence" value="ECO:0007669"/>
    <property type="project" value="InterPro"/>
</dbReference>
<proteinExistence type="predicted"/>
<reference evidence="1" key="1">
    <citation type="journal article" date="2019" name="Sci. Rep.">
        <title>Draft genome of Tanacetum cinerariifolium, the natural source of mosquito coil.</title>
        <authorList>
            <person name="Yamashiro T."/>
            <person name="Shiraishi A."/>
            <person name="Satake H."/>
            <person name="Nakayama K."/>
        </authorList>
    </citation>
    <scope>NUCLEOTIDE SEQUENCE</scope>
</reference>
<dbReference type="EMBL" id="BKCJ010504523">
    <property type="protein sequence ID" value="GFA87185.1"/>
    <property type="molecule type" value="Genomic_DNA"/>
</dbReference>
<evidence type="ECO:0000313" key="1">
    <source>
        <dbReference type="EMBL" id="GFA87185.1"/>
    </source>
</evidence>